<evidence type="ECO:0000313" key="5">
    <source>
        <dbReference type="EMBL" id="TDX02306.1"/>
    </source>
</evidence>
<protein>
    <submittedName>
        <fullName evidence="5">Glycosyltransferase involved in cell wall biosynthesis</fullName>
    </submittedName>
</protein>
<reference evidence="5 6" key="1">
    <citation type="submission" date="2019-03" db="EMBL/GenBank/DDBJ databases">
        <title>Genomic Encyclopedia of Type Strains, Phase IV (KMG-IV): sequencing the most valuable type-strain genomes for metagenomic binning, comparative biology and taxonomic classification.</title>
        <authorList>
            <person name="Goeker M."/>
        </authorList>
    </citation>
    <scope>NUCLEOTIDE SEQUENCE [LARGE SCALE GENOMIC DNA]</scope>
    <source>
        <strain evidence="5 6">DSM 100059</strain>
    </source>
</reference>
<keyword evidence="6" id="KW-1185">Reference proteome</keyword>
<dbReference type="EMBL" id="SODV01000001">
    <property type="protein sequence ID" value="TDX02306.1"/>
    <property type="molecule type" value="Genomic_DNA"/>
</dbReference>
<dbReference type="AlphaFoldDB" id="A0A4R8DW59"/>
<dbReference type="InterPro" id="IPR001296">
    <property type="entry name" value="Glyco_trans_1"/>
</dbReference>
<feature type="domain" description="Glycosyl transferase family 1" evidence="3">
    <location>
        <begin position="189"/>
        <end position="339"/>
    </location>
</feature>
<dbReference type="Gene3D" id="3.40.50.2000">
    <property type="entry name" value="Glycogen Phosphorylase B"/>
    <property type="match status" value="2"/>
</dbReference>
<evidence type="ECO:0000256" key="2">
    <source>
        <dbReference type="ARBA" id="ARBA00022679"/>
    </source>
</evidence>
<keyword evidence="2 5" id="KW-0808">Transferase</keyword>
<dbReference type="SUPFAM" id="SSF53756">
    <property type="entry name" value="UDP-Glycosyltransferase/glycogen phosphorylase"/>
    <property type="match status" value="1"/>
</dbReference>
<dbReference type="PANTHER" id="PTHR12526:SF510">
    <property type="entry name" value="D-INOSITOL 3-PHOSPHATE GLYCOSYLTRANSFERASE"/>
    <property type="match status" value="1"/>
</dbReference>
<name>A0A4R8DW59_9BACT</name>
<accession>A0A4R8DW59</accession>
<dbReference type="PANTHER" id="PTHR12526">
    <property type="entry name" value="GLYCOSYLTRANSFERASE"/>
    <property type="match status" value="1"/>
</dbReference>
<sequence length="376" mass="42886">MGKKIGLIGTAYPLRGGLAAYNERLVREFNSLGDQAKIYTFSLQYPAFLFPGRTQYSTSPAPPDLDIKVCINSINPFNWIKVGLALRRDRPDLIVIKFWLPFMGACFGTILRIARWKRPVKVVCIADNIIPHEKRFGDRPLTKYFIKSCDAFIAMSDKVFNDLRLFTTKPATKIEHPLYDHFGDPIQMREARAKLGLPQEEHIVLFFGFIRKYKGLDLLLEAVRQVPDARFVIAGEYYEDGQFYEDLIDRLGIRDRLVLKTDFIPDEDVKYYLCAADVLVQPYRAATQSGVTPLAYHFECPMVVTNVGGLPDLVPDGKVGIVCEPQPESIANAIKQFYTLGRAHFLPGLREEKKKYSWKRLVEAIRELTKNTNIAV</sequence>
<gene>
    <name evidence="5" type="ORF">EDB95_3361</name>
</gene>
<keyword evidence="1" id="KW-0328">Glycosyltransferase</keyword>
<dbReference type="OrthoDB" id="9771846at2"/>
<dbReference type="GO" id="GO:0016757">
    <property type="term" value="F:glycosyltransferase activity"/>
    <property type="evidence" value="ECO:0007669"/>
    <property type="project" value="UniProtKB-KW"/>
</dbReference>
<evidence type="ECO:0000256" key="1">
    <source>
        <dbReference type="ARBA" id="ARBA00022676"/>
    </source>
</evidence>
<comment type="caution">
    <text evidence="5">The sequence shown here is derived from an EMBL/GenBank/DDBJ whole genome shotgun (WGS) entry which is preliminary data.</text>
</comment>
<feature type="domain" description="Glycosyltransferase subfamily 4-like N-terminal" evidence="4">
    <location>
        <begin position="16"/>
        <end position="167"/>
    </location>
</feature>
<dbReference type="Pfam" id="PF13439">
    <property type="entry name" value="Glyco_transf_4"/>
    <property type="match status" value="1"/>
</dbReference>
<dbReference type="RefSeq" id="WP_133994923.1">
    <property type="nucleotide sequence ID" value="NZ_SODV01000001.1"/>
</dbReference>
<evidence type="ECO:0000259" key="3">
    <source>
        <dbReference type="Pfam" id="PF00534"/>
    </source>
</evidence>
<dbReference type="Proteomes" id="UP000294498">
    <property type="component" value="Unassembled WGS sequence"/>
</dbReference>
<dbReference type="InterPro" id="IPR028098">
    <property type="entry name" value="Glyco_trans_4-like_N"/>
</dbReference>
<evidence type="ECO:0000313" key="6">
    <source>
        <dbReference type="Proteomes" id="UP000294498"/>
    </source>
</evidence>
<proteinExistence type="predicted"/>
<organism evidence="5 6">
    <name type="scientific">Dinghuibacter silviterrae</name>
    <dbReference type="NCBI Taxonomy" id="1539049"/>
    <lineage>
        <taxon>Bacteria</taxon>
        <taxon>Pseudomonadati</taxon>
        <taxon>Bacteroidota</taxon>
        <taxon>Chitinophagia</taxon>
        <taxon>Chitinophagales</taxon>
        <taxon>Chitinophagaceae</taxon>
        <taxon>Dinghuibacter</taxon>
    </lineage>
</organism>
<dbReference type="Pfam" id="PF00534">
    <property type="entry name" value="Glycos_transf_1"/>
    <property type="match status" value="1"/>
</dbReference>
<evidence type="ECO:0000259" key="4">
    <source>
        <dbReference type="Pfam" id="PF13439"/>
    </source>
</evidence>